<protein>
    <recommendedName>
        <fullName evidence="1">RIOX1/NO66-like C-terminal winged helix domain-containing protein</fullName>
    </recommendedName>
</protein>
<dbReference type="EMBL" id="CAJEWN010001741">
    <property type="protein sequence ID" value="CAD2199742.1"/>
    <property type="molecule type" value="Genomic_DNA"/>
</dbReference>
<accession>A0A6V7XKH1</accession>
<evidence type="ECO:0000313" key="2">
    <source>
        <dbReference type="EMBL" id="CAD2199742.1"/>
    </source>
</evidence>
<dbReference type="OrthoDB" id="425950at2759"/>
<sequence length="136" mass="15644">MQTALPPLLSPEELKQTCIGGGGCDNFLEKEKHPLIGPETEVRFARMHGQRLIYEDEGTTCIVHRMNNSRRYDENKEELTFDFSTELEKGYITLCNSYPKWKTVQSLGCASLEKNIELATLLFNNCVLMLRQKEKK</sequence>
<evidence type="ECO:0000259" key="1">
    <source>
        <dbReference type="Pfam" id="PF21233"/>
    </source>
</evidence>
<organism evidence="2 3">
    <name type="scientific">Meloidogyne enterolobii</name>
    <name type="common">Root-knot nematode worm</name>
    <name type="synonym">Meloidogyne mayaguensis</name>
    <dbReference type="NCBI Taxonomy" id="390850"/>
    <lineage>
        <taxon>Eukaryota</taxon>
        <taxon>Metazoa</taxon>
        <taxon>Ecdysozoa</taxon>
        <taxon>Nematoda</taxon>
        <taxon>Chromadorea</taxon>
        <taxon>Rhabditida</taxon>
        <taxon>Tylenchina</taxon>
        <taxon>Tylenchomorpha</taxon>
        <taxon>Tylenchoidea</taxon>
        <taxon>Meloidogynidae</taxon>
        <taxon>Meloidogyninae</taxon>
        <taxon>Meloidogyne</taxon>
    </lineage>
</organism>
<proteinExistence type="predicted"/>
<dbReference type="InterPro" id="IPR049043">
    <property type="entry name" value="WHD_RIOX1"/>
</dbReference>
<comment type="caution">
    <text evidence="2">The sequence shown here is derived from an EMBL/GenBank/DDBJ whole genome shotgun (WGS) entry which is preliminary data.</text>
</comment>
<evidence type="ECO:0000313" key="3">
    <source>
        <dbReference type="Proteomes" id="UP000580250"/>
    </source>
</evidence>
<dbReference type="AlphaFoldDB" id="A0A6V7XKH1"/>
<dbReference type="Pfam" id="PF21233">
    <property type="entry name" value="WHD_RIOX1"/>
    <property type="match status" value="1"/>
</dbReference>
<feature type="domain" description="RIOX1/NO66-like C-terminal winged helix" evidence="1">
    <location>
        <begin position="5"/>
        <end position="130"/>
    </location>
</feature>
<gene>
    <name evidence="2" type="ORF">MENT_LOCUS53161</name>
</gene>
<reference evidence="2 3" key="1">
    <citation type="submission" date="2020-08" db="EMBL/GenBank/DDBJ databases">
        <authorList>
            <person name="Koutsovoulos G."/>
            <person name="Danchin GJ E."/>
        </authorList>
    </citation>
    <scope>NUCLEOTIDE SEQUENCE [LARGE SCALE GENOMIC DNA]</scope>
</reference>
<name>A0A6V7XKH1_MELEN</name>
<dbReference type="Proteomes" id="UP000580250">
    <property type="component" value="Unassembled WGS sequence"/>
</dbReference>
<dbReference type="Gene3D" id="3.90.930.40">
    <property type="match status" value="1"/>
</dbReference>